<protein>
    <submittedName>
        <fullName evidence="2">Uncharacterized protein</fullName>
    </submittedName>
</protein>
<proteinExistence type="predicted"/>
<dbReference type="AlphaFoldDB" id="A0AAD3CL55"/>
<evidence type="ECO:0000256" key="1">
    <source>
        <dbReference type="SAM" id="MobiDB-lite"/>
    </source>
</evidence>
<sequence>MDRVINDFRKVCDTFVTTEKWYYAVKTTEMEKNSLAYAIGLKTVEDLNIVLNCAGVLKKIGKKKDCIEHDHEKLQEKLYNTSFNESKSQCMDDGGKRRHLFLCLGGKDNPLIKKPSDQKKGMKAPSVNKKAEWTKWSDRLKKSIREYAANSSPQIVSSASSPVKVASLKGVQEEDTDVEDMDVEDEIQSPRVTRSSLRKISSSNKVSPDKMDFTFITTAPQVQAHLQSPKRKELMSQLLSKYRNAGIADVELQELDVPPDVKAPIEMFGIPFVPHLIRVLLKSFVKTSELYPNLDLLRFNNPNDSQRVLIPLTQPISKESYRRGGSKTQILNIADRMVPASKAKTDSERKDLACERTTWLLESLVKDKDNEESIRTIAKKKFKMIEPKKMSAADVGGLIKYANLTTTQFVKVKSYTDTFFENKLFCSKDKVRELYEDAIVFEGSGC</sequence>
<name>A0AAD3CL55_9STRA</name>
<feature type="compositionally biased region" description="Acidic residues" evidence="1">
    <location>
        <begin position="173"/>
        <end position="187"/>
    </location>
</feature>
<evidence type="ECO:0000313" key="2">
    <source>
        <dbReference type="EMBL" id="GFH47694.1"/>
    </source>
</evidence>
<evidence type="ECO:0000313" key="3">
    <source>
        <dbReference type="Proteomes" id="UP001054902"/>
    </source>
</evidence>
<comment type="caution">
    <text evidence="2">The sequence shown here is derived from an EMBL/GenBank/DDBJ whole genome shotgun (WGS) entry which is preliminary data.</text>
</comment>
<keyword evidence="3" id="KW-1185">Reference proteome</keyword>
<organism evidence="2 3">
    <name type="scientific">Chaetoceros tenuissimus</name>
    <dbReference type="NCBI Taxonomy" id="426638"/>
    <lineage>
        <taxon>Eukaryota</taxon>
        <taxon>Sar</taxon>
        <taxon>Stramenopiles</taxon>
        <taxon>Ochrophyta</taxon>
        <taxon>Bacillariophyta</taxon>
        <taxon>Coscinodiscophyceae</taxon>
        <taxon>Chaetocerotophycidae</taxon>
        <taxon>Chaetocerotales</taxon>
        <taxon>Chaetocerotaceae</taxon>
        <taxon>Chaetoceros</taxon>
    </lineage>
</organism>
<reference evidence="2 3" key="1">
    <citation type="journal article" date="2021" name="Sci. Rep.">
        <title>The genome of the diatom Chaetoceros tenuissimus carries an ancient integrated fragment of an extant virus.</title>
        <authorList>
            <person name="Hongo Y."/>
            <person name="Kimura K."/>
            <person name="Takaki Y."/>
            <person name="Yoshida Y."/>
            <person name="Baba S."/>
            <person name="Kobayashi G."/>
            <person name="Nagasaki K."/>
            <person name="Hano T."/>
            <person name="Tomaru Y."/>
        </authorList>
    </citation>
    <scope>NUCLEOTIDE SEQUENCE [LARGE SCALE GENOMIC DNA]</scope>
    <source>
        <strain evidence="2 3">NIES-3715</strain>
    </source>
</reference>
<gene>
    <name evidence="2" type="ORF">CTEN210_04169</name>
</gene>
<dbReference type="Proteomes" id="UP001054902">
    <property type="component" value="Unassembled WGS sequence"/>
</dbReference>
<feature type="compositionally biased region" description="Polar residues" evidence="1">
    <location>
        <begin position="190"/>
        <end position="205"/>
    </location>
</feature>
<accession>A0AAD3CL55</accession>
<dbReference type="EMBL" id="BLLK01000023">
    <property type="protein sequence ID" value="GFH47694.1"/>
    <property type="molecule type" value="Genomic_DNA"/>
</dbReference>
<feature type="region of interest" description="Disordered" evidence="1">
    <location>
        <begin position="170"/>
        <end position="205"/>
    </location>
</feature>